<dbReference type="GO" id="GO:0140098">
    <property type="term" value="F:catalytic activity, acting on RNA"/>
    <property type="evidence" value="ECO:0007669"/>
    <property type="project" value="UniProtKB-ARBA"/>
</dbReference>
<comment type="similarity">
    <text evidence="2">Belongs to the pseudouridine synthase RluA family.</text>
</comment>
<evidence type="ECO:0000256" key="3">
    <source>
        <dbReference type="ARBA" id="ARBA00031870"/>
    </source>
</evidence>
<dbReference type="InterPro" id="IPR020103">
    <property type="entry name" value="PsdUridine_synth_cat_dom_sf"/>
</dbReference>
<feature type="domain" description="Pseudouridine synthase RsuA/RluA-like" evidence="6">
    <location>
        <begin position="83"/>
        <end position="230"/>
    </location>
</feature>
<evidence type="ECO:0000256" key="5">
    <source>
        <dbReference type="PROSITE-ProRule" id="PRU00182"/>
    </source>
</evidence>
<protein>
    <recommendedName>
        <fullName evidence="3">RNA pseudouridylate synthase</fullName>
    </recommendedName>
    <alternativeName>
        <fullName evidence="4">RNA-uridine isomerase</fullName>
    </alternativeName>
</protein>
<dbReference type="GO" id="GO:0000455">
    <property type="term" value="P:enzyme-directed rRNA pseudouridine synthesis"/>
    <property type="evidence" value="ECO:0007669"/>
    <property type="project" value="TreeGrafter"/>
</dbReference>
<name>A0A6N7VKG8_ACIFE</name>
<keyword evidence="5" id="KW-0694">RNA-binding</keyword>
<comment type="caution">
    <text evidence="7">The sequence shown here is derived from an EMBL/GenBank/DDBJ whole genome shotgun (WGS) entry which is preliminary data.</text>
</comment>
<dbReference type="PANTHER" id="PTHR21600">
    <property type="entry name" value="MITOCHONDRIAL RNA PSEUDOURIDINE SYNTHASE"/>
    <property type="match status" value="1"/>
</dbReference>
<dbReference type="OrthoDB" id="9807829at2"/>
<dbReference type="GO" id="GO:0009982">
    <property type="term" value="F:pseudouridine synthase activity"/>
    <property type="evidence" value="ECO:0007669"/>
    <property type="project" value="InterPro"/>
</dbReference>
<reference evidence="7 8" key="1">
    <citation type="submission" date="2019-08" db="EMBL/GenBank/DDBJ databases">
        <title>In-depth cultivation of the pig gut microbiome towards novel bacterial diversity and tailored functional studies.</title>
        <authorList>
            <person name="Wylensek D."/>
            <person name="Hitch T.C.A."/>
            <person name="Clavel T."/>
        </authorList>
    </citation>
    <scope>NUCLEOTIDE SEQUENCE [LARGE SCALE GENOMIC DNA]</scope>
    <source>
        <strain evidence="7 8">WCA-389-WT-5B</strain>
    </source>
</reference>
<dbReference type="Pfam" id="PF00849">
    <property type="entry name" value="PseudoU_synth_2"/>
    <property type="match status" value="1"/>
</dbReference>
<dbReference type="PROSITE" id="PS50889">
    <property type="entry name" value="S4"/>
    <property type="match status" value="1"/>
</dbReference>
<dbReference type="Proteomes" id="UP000441455">
    <property type="component" value="Unassembled WGS sequence"/>
</dbReference>
<organism evidence="7 8">
    <name type="scientific">Acidaminococcus fermentans</name>
    <dbReference type="NCBI Taxonomy" id="905"/>
    <lineage>
        <taxon>Bacteria</taxon>
        <taxon>Bacillati</taxon>
        <taxon>Bacillota</taxon>
        <taxon>Negativicutes</taxon>
        <taxon>Acidaminococcales</taxon>
        <taxon>Acidaminococcaceae</taxon>
        <taxon>Acidaminococcus</taxon>
    </lineage>
</organism>
<evidence type="ECO:0000256" key="2">
    <source>
        <dbReference type="ARBA" id="ARBA00010876"/>
    </source>
</evidence>
<evidence type="ECO:0000313" key="7">
    <source>
        <dbReference type="EMBL" id="MSS82199.1"/>
    </source>
</evidence>
<evidence type="ECO:0000256" key="4">
    <source>
        <dbReference type="ARBA" id="ARBA00033164"/>
    </source>
</evidence>
<sequence length="286" mass="32090">MELRLSPASLPQRLKSFLRDQGISGTYWKALKAAGALQVNGETIQRDLLLQPGDRVSWAFLPEACTLEPEEAPLSILKETELYLAVDKPSGLVTHNAGKERTPALSRRVAWYFQTQGVPSAVHPVSRLDRETTGVVLFAKNACLHHMLSQNRLEKTYLALTLGGPWEKKEGLLDWPISRKPGSIVERQVDPEGLPARTRYQVLEEKNGLSLVRFQLETGRTHQIRVHAAAAGHPLLGDTLYGPPGPPGRHFLHAWKVRFREPFTAEEVEITSPLPADFRKVWYNET</sequence>
<comment type="catalytic activity">
    <reaction evidence="1">
        <text>a uridine in RNA = a pseudouridine in RNA</text>
        <dbReference type="Rhea" id="RHEA:48348"/>
        <dbReference type="Rhea" id="RHEA-COMP:12068"/>
        <dbReference type="Rhea" id="RHEA-COMP:12069"/>
        <dbReference type="ChEBI" id="CHEBI:65314"/>
        <dbReference type="ChEBI" id="CHEBI:65315"/>
    </reaction>
</comment>
<evidence type="ECO:0000313" key="8">
    <source>
        <dbReference type="Proteomes" id="UP000441455"/>
    </source>
</evidence>
<dbReference type="AlphaFoldDB" id="A0A6N7VKG8"/>
<gene>
    <name evidence="7" type="ORF">FX155_06270</name>
</gene>
<proteinExistence type="inferred from homology"/>
<dbReference type="SUPFAM" id="SSF55120">
    <property type="entry name" value="Pseudouridine synthase"/>
    <property type="match status" value="1"/>
</dbReference>
<dbReference type="InterPro" id="IPR050188">
    <property type="entry name" value="RluA_PseudoU_synthase"/>
</dbReference>
<dbReference type="EMBL" id="VULN01000007">
    <property type="protein sequence ID" value="MSS82199.1"/>
    <property type="molecule type" value="Genomic_DNA"/>
</dbReference>
<dbReference type="CDD" id="cd02869">
    <property type="entry name" value="PseudoU_synth_RluA_like"/>
    <property type="match status" value="1"/>
</dbReference>
<dbReference type="PANTHER" id="PTHR21600:SF44">
    <property type="entry name" value="RIBOSOMAL LARGE SUBUNIT PSEUDOURIDINE SYNTHASE D"/>
    <property type="match status" value="1"/>
</dbReference>
<dbReference type="GO" id="GO:0003723">
    <property type="term" value="F:RNA binding"/>
    <property type="evidence" value="ECO:0007669"/>
    <property type="project" value="UniProtKB-KW"/>
</dbReference>
<dbReference type="Gene3D" id="3.30.2350.10">
    <property type="entry name" value="Pseudouridine synthase"/>
    <property type="match status" value="1"/>
</dbReference>
<evidence type="ECO:0000259" key="6">
    <source>
        <dbReference type="Pfam" id="PF00849"/>
    </source>
</evidence>
<dbReference type="RefSeq" id="WP_154488096.1">
    <property type="nucleotide sequence ID" value="NZ_VULN01000007.1"/>
</dbReference>
<accession>A0A6N7VKG8</accession>
<evidence type="ECO:0000256" key="1">
    <source>
        <dbReference type="ARBA" id="ARBA00000073"/>
    </source>
</evidence>
<dbReference type="InterPro" id="IPR006145">
    <property type="entry name" value="PsdUridine_synth_RsuA/RluA"/>
</dbReference>